<dbReference type="EMBL" id="CM026424">
    <property type="protein sequence ID" value="KAG0578272.1"/>
    <property type="molecule type" value="Genomic_DNA"/>
</dbReference>
<feature type="compositionally biased region" description="Low complexity" evidence="9">
    <location>
        <begin position="148"/>
        <end position="167"/>
    </location>
</feature>
<feature type="domain" description="C2H2-type" evidence="10">
    <location>
        <begin position="68"/>
        <end position="95"/>
    </location>
</feature>
<dbReference type="PROSITE" id="PS50157">
    <property type="entry name" value="ZINC_FINGER_C2H2_2"/>
    <property type="match status" value="1"/>
</dbReference>
<accession>A0A8T0I439</accession>
<evidence type="ECO:0000256" key="9">
    <source>
        <dbReference type="SAM" id="MobiDB-lite"/>
    </source>
</evidence>
<dbReference type="PROSITE" id="PS00028">
    <property type="entry name" value="ZINC_FINGER_C2H2_1"/>
    <property type="match status" value="1"/>
</dbReference>
<evidence type="ECO:0000256" key="7">
    <source>
        <dbReference type="ARBA" id="ARBA00023242"/>
    </source>
</evidence>
<keyword evidence="5" id="KW-0805">Transcription regulation</keyword>
<dbReference type="Pfam" id="PF13912">
    <property type="entry name" value="zf-C2H2_6"/>
    <property type="match status" value="1"/>
</dbReference>
<gene>
    <name evidence="11" type="ORF">KC19_4G010600</name>
</gene>
<evidence type="ECO:0000256" key="3">
    <source>
        <dbReference type="ARBA" id="ARBA00022771"/>
    </source>
</evidence>
<dbReference type="InterPro" id="IPR052426">
    <property type="entry name" value="Plant_dev_regulator"/>
</dbReference>
<evidence type="ECO:0000256" key="6">
    <source>
        <dbReference type="ARBA" id="ARBA00023163"/>
    </source>
</evidence>
<name>A0A8T0I439_CERPU</name>
<dbReference type="GO" id="GO:0008270">
    <property type="term" value="F:zinc ion binding"/>
    <property type="evidence" value="ECO:0007669"/>
    <property type="project" value="UniProtKB-KW"/>
</dbReference>
<evidence type="ECO:0000313" key="11">
    <source>
        <dbReference type="EMBL" id="KAG0578272.1"/>
    </source>
</evidence>
<dbReference type="Proteomes" id="UP000822688">
    <property type="component" value="Chromosome 4"/>
</dbReference>
<proteinExistence type="predicted"/>
<evidence type="ECO:0000256" key="5">
    <source>
        <dbReference type="ARBA" id="ARBA00023015"/>
    </source>
</evidence>
<dbReference type="SMART" id="SM00355">
    <property type="entry name" value="ZnF_C2H2"/>
    <property type="match status" value="1"/>
</dbReference>
<dbReference type="AlphaFoldDB" id="A0A8T0I439"/>
<evidence type="ECO:0000256" key="2">
    <source>
        <dbReference type="ARBA" id="ARBA00022723"/>
    </source>
</evidence>
<evidence type="ECO:0000256" key="4">
    <source>
        <dbReference type="ARBA" id="ARBA00022833"/>
    </source>
</evidence>
<keyword evidence="2" id="KW-0479">Metal-binding</keyword>
<comment type="subcellular location">
    <subcellularLocation>
        <location evidence="1">Nucleus</location>
    </subcellularLocation>
</comment>
<dbReference type="InterPro" id="IPR013087">
    <property type="entry name" value="Znf_C2H2_type"/>
</dbReference>
<organism evidence="11 12">
    <name type="scientific">Ceratodon purpureus</name>
    <name type="common">Fire moss</name>
    <name type="synonym">Dicranum purpureum</name>
    <dbReference type="NCBI Taxonomy" id="3225"/>
    <lineage>
        <taxon>Eukaryota</taxon>
        <taxon>Viridiplantae</taxon>
        <taxon>Streptophyta</taxon>
        <taxon>Embryophyta</taxon>
        <taxon>Bryophyta</taxon>
        <taxon>Bryophytina</taxon>
        <taxon>Bryopsida</taxon>
        <taxon>Dicranidae</taxon>
        <taxon>Pseudoditrichales</taxon>
        <taxon>Ditrichaceae</taxon>
        <taxon>Ceratodon</taxon>
    </lineage>
</organism>
<dbReference type="PANTHER" id="PTHR45801">
    <property type="entry name" value="OS07G0101800 PROTEIN"/>
    <property type="match status" value="1"/>
</dbReference>
<keyword evidence="7" id="KW-0539">Nucleus</keyword>
<evidence type="ECO:0000313" key="12">
    <source>
        <dbReference type="Proteomes" id="UP000822688"/>
    </source>
</evidence>
<dbReference type="SUPFAM" id="SSF57667">
    <property type="entry name" value="beta-beta-alpha zinc fingers"/>
    <property type="match status" value="1"/>
</dbReference>
<keyword evidence="12" id="KW-1185">Reference proteome</keyword>
<comment type="caution">
    <text evidence="11">The sequence shown here is derived from an EMBL/GenBank/DDBJ whole genome shotgun (WGS) entry which is preliminary data.</text>
</comment>
<evidence type="ECO:0000256" key="8">
    <source>
        <dbReference type="PROSITE-ProRule" id="PRU00042"/>
    </source>
</evidence>
<keyword evidence="4" id="KW-0862">Zinc</keyword>
<dbReference type="InterPro" id="IPR036236">
    <property type="entry name" value="Znf_C2H2_sf"/>
</dbReference>
<keyword evidence="6" id="KW-0804">Transcription</keyword>
<reference evidence="11" key="1">
    <citation type="submission" date="2020-06" db="EMBL/GenBank/DDBJ databases">
        <title>WGS assembly of Ceratodon purpureus strain R40.</title>
        <authorList>
            <person name="Carey S.B."/>
            <person name="Jenkins J."/>
            <person name="Shu S."/>
            <person name="Lovell J.T."/>
            <person name="Sreedasyam A."/>
            <person name="Maumus F."/>
            <person name="Tiley G.P."/>
            <person name="Fernandez-Pozo N."/>
            <person name="Barry K."/>
            <person name="Chen C."/>
            <person name="Wang M."/>
            <person name="Lipzen A."/>
            <person name="Daum C."/>
            <person name="Saski C.A."/>
            <person name="Payton A.C."/>
            <person name="Mcbreen J.C."/>
            <person name="Conrad R.E."/>
            <person name="Kollar L.M."/>
            <person name="Olsson S."/>
            <person name="Huttunen S."/>
            <person name="Landis J.B."/>
            <person name="Wickett N.J."/>
            <person name="Johnson M.G."/>
            <person name="Rensing S.A."/>
            <person name="Grimwood J."/>
            <person name="Schmutz J."/>
            <person name="Mcdaniel S.F."/>
        </authorList>
    </citation>
    <scope>NUCLEOTIDE SEQUENCE</scope>
    <source>
        <strain evidence="11">R40</strain>
    </source>
</reference>
<dbReference type="PANTHER" id="PTHR45801:SF107">
    <property type="entry name" value="TRANSCRIPTIONAL REGULATOR SUPERMAN-LIKE"/>
    <property type="match status" value="1"/>
</dbReference>
<sequence length="261" mass="27930">MTAHIMQHSEQQAWPMMASWVSATAAQSCGGSTWSKRVASGAMDSDSWEVRAFAEDASSSGQWPPRSYSCSFCQREFRTAQALGGHMNVHRRERAHANQLASLRSAAARLSAAAPSPGSHTTTVELLSPRAQVQFSMSLSGSVVAHNSSTTPLSSSPPSQESISSSSTAIMMHSELGTKPLLQSNPDTILSETLSQQNGSSISWAPLRGGLSYHPYEKSSARCKPGPQAGARFSFCLNKVMGEHEDTLDLELRLGRSSCAV</sequence>
<evidence type="ECO:0000259" key="10">
    <source>
        <dbReference type="PROSITE" id="PS50157"/>
    </source>
</evidence>
<evidence type="ECO:0000256" key="1">
    <source>
        <dbReference type="ARBA" id="ARBA00004123"/>
    </source>
</evidence>
<dbReference type="Gene3D" id="3.30.160.60">
    <property type="entry name" value="Classic Zinc Finger"/>
    <property type="match status" value="1"/>
</dbReference>
<protein>
    <recommendedName>
        <fullName evidence="10">C2H2-type domain-containing protein</fullName>
    </recommendedName>
</protein>
<feature type="region of interest" description="Disordered" evidence="9">
    <location>
        <begin position="146"/>
        <end position="167"/>
    </location>
</feature>
<dbReference type="GO" id="GO:0005634">
    <property type="term" value="C:nucleus"/>
    <property type="evidence" value="ECO:0007669"/>
    <property type="project" value="UniProtKB-SubCell"/>
</dbReference>
<keyword evidence="3 8" id="KW-0863">Zinc-finger</keyword>